<evidence type="ECO:0000256" key="2">
    <source>
        <dbReference type="ARBA" id="ARBA00022692"/>
    </source>
</evidence>
<proteinExistence type="predicted"/>
<dbReference type="PANTHER" id="PTHR37422:SF13">
    <property type="entry name" value="LIPOPOLYSACCHARIDE BIOSYNTHESIS PROTEIN PA4999-RELATED"/>
    <property type="match status" value="1"/>
</dbReference>
<dbReference type="Pfam" id="PF04932">
    <property type="entry name" value="Wzy_C"/>
    <property type="match status" value="1"/>
</dbReference>
<dbReference type="RefSeq" id="WP_097655488.1">
    <property type="nucleotide sequence ID" value="NZ_LYXE01000200.1"/>
</dbReference>
<evidence type="ECO:0000256" key="4">
    <source>
        <dbReference type="ARBA" id="ARBA00023136"/>
    </source>
</evidence>
<dbReference type="InterPro" id="IPR007016">
    <property type="entry name" value="O-antigen_ligase-rel_domated"/>
</dbReference>
<feature type="transmembrane region" description="Helical" evidence="5">
    <location>
        <begin position="377"/>
        <end position="398"/>
    </location>
</feature>
<protein>
    <recommendedName>
        <fullName evidence="6">O-antigen ligase-related domain-containing protein</fullName>
    </recommendedName>
</protein>
<feature type="transmembrane region" description="Helical" evidence="5">
    <location>
        <begin position="410"/>
        <end position="432"/>
    </location>
</feature>
<feature type="domain" description="O-antigen ligase-related" evidence="6">
    <location>
        <begin position="274"/>
        <end position="389"/>
    </location>
</feature>
<evidence type="ECO:0000313" key="8">
    <source>
        <dbReference type="Proteomes" id="UP000220922"/>
    </source>
</evidence>
<dbReference type="GO" id="GO:0016020">
    <property type="term" value="C:membrane"/>
    <property type="evidence" value="ECO:0007669"/>
    <property type="project" value="UniProtKB-SubCell"/>
</dbReference>
<comment type="subcellular location">
    <subcellularLocation>
        <location evidence="1">Membrane</location>
        <topology evidence="1">Multi-pass membrane protein</topology>
    </subcellularLocation>
</comment>
<evidence type="ECO:0000256" key="5">
    <source>
        <dbReference type="SAM" id="Phobius"/>
    </source>
</evidence>
<evidence type="ECO:0000259" key="6">
    <source>
        <dbReference type="Pfam" id="PF04932"/>
    </source>
</evidence>
<evidence type="ECO:0000256" key="3">
    <source>
        <dbReference type="ARBA" id="ARBA00022989"/>
    </source>
</evidence>
<feature type="transmembrane region" description="Helical" evidence="5">
    <location>
        <begin position="280"/>
        <end position="308"/>
    </location>
</feature>
<evidence type="ECO:0000256" key="1">
    <source>
        <dbReference type="ARBA" id="ARBA00004141"/>
    </source>
</evidence>
<evidence type="ECO:0000313" key="7">
    <source>
        <dbReference type="EMBL" id="PDV96451.1"/>
    </source>
</evidence>
<reference evidence="7 8" key="1">
    <citation type="submission" date="2016-05" db="EMBL/GenBank/DDBJ databases">
        <authorList>
            <person name="Lavstsen T."/>
            <person name="Jespersen J.S."/>
        </authorList>
    </citation>
    <scope>NUCLEOTIDE SEQUENCE [LARGE SCALE GENOMIC DNA]</scope>
    <source>
        <strain evidence="7 8">B7-9</strain>
    </source>
</reference>
<dbReference type="EMBL" id="LYXE01000200">
    <property type="protein sequence ID" value="PDV96451.1"/>
    <property type="molecule type" value="Genomic_DNA"/>
</dbReference>
<keyword evidence="4 5" id="KW-0472">Membrane</keyword>
<dbReference type="Proteomes" id="UP000220922">
    <property type="component" value="Unassembled WGS sequence"/>
</dbReference>
<organism evidence="7 8">
    <name type="scientific">Candidatus Chloroploca asiatica</name>
    <dbReference type="NCBI Taxonomy" id="1506545"/>
    <lineage>
        <taxon>Bacteria</taxon>
        <taxon>Bacillati</taxon>
        <taxon>Chloroflexota</taxon>
        <taxon>Chloroflexia</taxon>
        <taxon>Chloroflexales</taxon>
        <taxon>Chloroflexineae</taxon>
        <taxon>Oscillochloridaceae</taxon>
        <taxon>Candidatus Chloroploca</taxon>
    </lineage>
</organism>
<comment type="caution">
    <text evidence="7">The sequence shown here is derived from an EMBL/GenBank/DDBJ whole genome shotgun (WGS) entry which is preliminary data.</text>
</comment>
<feature type="transmembrane region" description="Helical" evidence="5">
    <location>
        <begin position="130"/>
        <end position="150"/>
    </location>
</feature>
<name>A0A2H3KVS9_9CHLR</name>
<keyword evidence="2 5" id="KW-0812">Transmembrane</keyword>
<feature type="transmembrane region" description="Helical" evidence="5">
    <location>
        <begin position="162"/>
        <end position="185"/>
    </location>
</feature>
<gene>
    <name evidence="7" type="ORF">A9Q02_07080</name>
</gene>
<feature type="transmembrane region" description="Helical" evidence="5">
    <location>
        <begin position="197"/>
        <end position="216"/>
    </location>
</feature>
<feature type="transmembrane region" description="Helical" evidence="5">
    <location>
        <begin position="100"/>
        <end position="118"/>
    </location>
</feature>
<keyword evidence="3 5" id="KW-1133">Transmembrane helix</keyword>
<feature type="transmembrane region" description="Helical" evidence="5">
    <location>
        <begin position="444"/>
        <end position="463"/>
    </location>
</feature>
<feature type="transmembrane region" description="Helical" evidence="5">
    <location>
        <begin position="21"/>
        <end position="42"/>
    </location>
</feature>
<accession>A0A2H3KVS9</accession>
<dbReference type="AlphaFoldDB" id="A0A2H3KVS9"/>
<keyword evidence="8" id="KW-1185">Reference proteome</keyword>
<dbReference type="InterPro" id="IPR051533">
    <property type="entry name" value="WaaL-like"/>
</dbReference>
<feature type="transmembrane region" description="Helical" evidence="5">
    <location>
        <begin position="228"/>
        <end position="246"/>
    </location>
</feature>
<feature type="transmembrane region" description="Helical" evidence="5">
    <location>
        <begin position="253"/>
        <end position="274"/>
    </location>
</feature>
<feature type="transmembrane region" description="Helical" evidence="5">
    <location>
        <begin position="48"/>
        <end position="65"/>
    </location>
</feature>
<dbReference type="PANTHER" id="PTHR37422">
    <property type="entry name" value="TEICHURONIC ACID BIOSYNTHESIS PROTEIN TUAE"/>
    <property type="match status" value="1"/>
</dbReference>
<sequence>MQFVRGDTLGYLSYRLHQLPRVLKIGGVLLGLLGLTLLIGLLGGSGRIIPMLALVVLPFMAVSFGASVRYFDTLVLILPLTALVLRFIELPTGTQSTLPASLVLTLGMVAIWVLTMIVRREWQVPASPFTWPLLIFMLICIISLPWGILWRDPILNMRVMGGNFLVTQVGSLMTMISLMCVPFLVGHFVDQEWKIKFYVGCFIVVGVLMTATQFLNIRQNILNDRGSWGLWLTVPLFTMLLFTPSLRWRWRALLIGLIGWHLYLVVGLNTSWLSGWLPTVVAMLLVLFVRSRLVFTILLAFALAFTILGPAREHIEQVVAEEIDEGGMERLDIWGRNFGVIMDHWFLGTGPAGYAPYNMTYFPWDARSTHNNHMDILAQFGFVGMAVWIWFTVASVRYGWRVFRQAPEGFLRIVALTAVTGWIGAQVSMIFGDWMLPFAYNQSIAGFSYIVYNWIFLGLMISIDHVSQAAEPIAAPQYEALARR</sequence>
<dbReference type="OrthoDB" id="154023at2"/>